<dbReference type="PANTHER" id="PTHR11040:SF44">
    <property type="entry name" value="PROTEIN ZNTC-RELATED"/>
    <property type="match status" value="1"/>
</dbReference>
<evidence type="ECO:0000256" key="4">
    <source>
        <dbReference type="ARBA" id="ARBA00023136"/>
    </source>
</evidence>
<feature type="transmembrane region" description="Helical" evidence="5">
    <location>
        <begin position="254"/>
        <end position="275"/>
    </location>
</feature>
<evidence type="ECO:0000256" key="6">
    <source>
        <dbReference type="SAM" id="SignalP"/>
    </source>
</evidence>
<keyword evidence="8" id="KW-1185">Reference proteome</keyword>
<feature type="non-terminal residue" evidence="7">
    <location>
        <position position="277"/>
    </location>
</feature>
<evidence type="ECO:0000256" key="5">
    <source>
        <dbReference type="SAM" id="Phobius"/>
    </source>
</evidence>
<dbReference type="AlphaFoldDB" id="A0A1W0A1Q5"/>
<keyword evidence="4 5" id="KW-0472">Membrane</keyword>
<dbReference type="Pfam" id="PF02535">
    <property type="entry name" value="Zip"/>
    <property type="match status" value="1"/>
</dbReference>
<dbReference type="InterPro" id="IPR003689">
    <property type="entry name" value="ZIP"/>
</dbReference>
<dbReference type="PANTHER" id="PTHR11040">
    <property type="entry name" value="ZINC/IRON TRANSPORTER"/>
    <property type="match status" value="1"/>
</dbReference>
<keyword evidence="3 5" id="KW-1133">Transmembrane helix</keyword>
<dbReference type="OrthoDB" id="91983at2759"/>
<feature type="signal peptide" evidence="6">
    <location>
        <begin position="1"/>
        <end position="21"/>
    </location>
</feature>
<feature type="chain" id="PRO_5012438672" evidence="6">
    <location>
        <begin position="22"/>
        <end position="277"/>
    </location>
</feature>
<comment type="caution">
    <text evidence="7">The sequence shown here is derived from an EMBL/GenBank/DDBJ whole genome shotgun (WGS) entry which is preliminary data.</text>
</comment>
<name>A0A1W0A1Q5_9STRA</name>
<evidence type="ECO:0000313" key="8">
    <source>
        <dbReference type="Proteomes" id="UP000243217"/>
    </source>
</evidence>
<keyword evidence="2 5" id="KW-0812">Transmembrane</keyword>
<protein>
    <submittedName>
        <fullName evidence="7">Zinc (Zn2)-Iron (Fe2) Permease (ZIP) Family</fullName>
    </submittedName>
</protein>
<dbReference type="STRING" id="74557.A0A1W0A1Q5"/>
<evidence type="ECO:0000256" key="3">
    <source>
        <dbReference type="ARBA" id="ARBA00022989"/>
    </source>
</evidence>
<organism evidence="7 8">
    <name type="scientific">Thraustotheca clavata</name>
    <dbReference type="NCBI Taxonomy" id="74557"/>
    <lineage>
        <taxon>Eukaryota</taxon>
        <taxon>Sar</taxon>
        <taxon>Stramenopiles</taxon>
        <taxon>Oomycota</taxon>
        <taxon>Saprolegniomycetes</taxon>
        <taxon>Saprolegniales</taxon>
        <taxon>Achlyaceae</taxon>
        <taxon>Thraustotheca</taxon>
    </lineage>
</organism>
<dbReference type="GO" id="GO:0005385">
    <property type="term" value="F:zinc ion transmembrane transporter activity"/>
    <property type="evidence" value="ECO:0007669"/>
    <property type="project" value="TreeGrafter"/>
</dbReference>
<evidence type="ECO:0000313" key="7">
    <source>
        <dbReference type="EMBL" id="OQS04188.1"/>
    </source>
</evidence>
<dbReference type="EMBL" id="JNBS01000666">
    <property type="protein sequence ID" value="OQS04188.1"/>
    <property type="molecule type" value="Genomic_DNA"/>
</dbReference>
<accession>A0A1W0A1Q5</accession>
<proteinExistence type="predicted"/>
<feature type="transmembrane region" description="Helical" evidence="5">
    <location>
        <begin position="83"/>
        <end position="104"/>
    </location>
</feature>
<feature type="transmembrane region" description="Helical" evidence="5">
    <location>
        <begin position="124"/>
        <end position="146"/>
    </location>
</feature>
<dbReference type="Proteomes" id="UP000243217">
    <property type="component" value="Unassembled WGS sequence"/>
</dbReference>
<gene>
    <name evidence="7" type="ORF">THRCLA_03563</name>
</gene>
<comment type="subcellular location">
    <subcellularLocation>
        <location evidence="1">Membrane</location>
        <topology evidence="1">Multi-pass membrane protein</topology>
    </subcellularLocation>
</comment>
<dbReference type="GO" id="GO:0005886">
    <property type="term" value="C:plasma membrane"/>
    <property type="evidence" value="ECO:0007669"/>
    <property type="project" value="TreeGrafter"/>
</dbReference>
<feature type="transmembrane region" description="Helical" evidence="5">
    <location>
        <begin position="47"/>
        <end position="71"/>
    </location>
</feature>
<keyword evidence="6" id="KW-0732">Signal</keyword>
<sequence length="277" mass="29506">MVFYYPISVLLLFVLTTFVIGHSHEGGEEHHQHECGEIEGDPSTYNTNIHISAAFIVCVVSLVGSLLPILSSRMACLQGENKAMEILCSFGFGVVIATAFVHMIPPAISKLNNECLGLEYSGLAMIIVLATIYMMQLLETELVIVLSKYTSSKQNQLEQGTLSTPARSPDVLNSHSHGVAMLQEDSEAALRQKISAMIFEGGVAIHSIIIGVELGVASGDDFTTTVIAICFHQFFEGVAVGSSAITAFSSLKSLALTAIVYALTTPLGVVIGILISG</sequence>
<evidence type="ECO:0000256" key="2">
    <source>
        <dbReference type="ARBA" id="ARBA00022692"/>
    </source>
</evidence>
<reference evidence="7 8" key="1">
    <citation type="journal article" date="2014" name="Genome Biol. Evol.">
        <title>The secreted proteins of Achlya hypogyna and Thraustotheca clavata identify the ancestral oomycete secretome and reveal gene acquisitions by horizontal gene transfer.</title>
        <authorList>
            <person name="Misner I."/>
            <person name="Blouin N."/>
            <person name="Leonard G."/>
            <person name="Richards T.A."/>
            <person name="Lane C.E."/>
        </authorList>
    </citation>
    <scope>NUCLEOTIDE SEQUENCE [LARGE SCALE GENOMIC DNA]</scope>
    <source>
        <strain evidence="7 8">ATCC 34112</strain>
    </source>
</reference>
<evidence type="ECO:0000256" key="1">
    <source>
        <dbReference type="ARBA" id="ARBA00004141"/>
    </source>
</evidence>